<accession>S9QDV7</accession>
<dbReference type="HOGENOM" id="CLU_1119536_0_0_5"/>
<protein>
    <submittedName>
        <fullName evidence="1">Uncharacterized protein</fullName>
    </submittedName>
</protein>
<name>S9QDV7_9RHOB</name>
<proteinExistence type="predicted"/>
<gene>
    <name evidence="1" type="ORF">Salmuc_03404</name>
</gene>
<dbReference type="EMBL" id="APVH01000042">
    <property type="protein sequence ID" value="EPX78082.1"/>
    <property type="molecule type" value="Genomic_DNA"/>
</dbReference>
<comment type="caution">
    <text evidence="1">The sequence shown here is derived from an EMBL/GenBank/DDBJ whole genome shotgun (WGS) entry which is preliminary data.</text>
</comment>
<evidence type="ECO:0000313" key="2">
    <source>
        <dbReference type="Proteomes" id="UP000015347"/>
    </source>
</evidence>
<evidence type="ECO:0000313" key="1">
    <source>
        <dbReference type="EMBL" id="EPX78082.1"/>
    </source>
</evidence>
<reference evidence="2" key="1">
    <citation type="journal article" date="2014" name="Stand. Genomic Sci.">
        <title>Genome sequence of the exopolysaccharide-producing Salipiger mucosus type strain (DSM 16094(T)), a moderately halophilic member of the Roseobacter clade.</title>
        <authorList>
            <person name="Riedel T."/>
            <person name="Spring S."/>
            <person name="Fiebig A."/>
            <person name="Petersen J."/>
            <person name="Kyrpides N.C."/>
            <person name="Goker M."/>
            <person name="Klenk H.P."/>
        </authorList>
    </citation>
    <scope>NUCLEOTIDE SEQUENCE [LARGE SCALE GENOMIC DNA]</scope>
    <source>
        <strain evidence="2">DSM 16094</strain>
    </source>
</reference>
<dbReference type="RefSeq" id="WP_020042907.1">
    <property type="nucleotide sequence ID" value="NZ_KE557281.1"/>
</dbReference>
<dbReference type="AlphaFoldDB" id="S9QDV7"/>
<dbReference type="STRING" id="1123237.Salmuc_03404"/>
<dbReference type="Proteomes" id="UP000015347">
    <property type="component" value="Unassembled WGS sequence"/>
</dbReference>
<keyword evidence="2" id="KW-1185">Reference proteome</keyword>
<organism evidence="1 2">
    <name type="scientific">Salipiger mucosus DSM 16094</name>
    <dbReference type="NCBI Taxonomy" id="1123237"/>
    <lineage>
        <taxon>Bacteria</taxon>
        <taxon>Pseudomonadati</taxon>
        <taxon>Pseudomonadota</taxon>
        <taxon>Alphaproteobacteria</taxon>
        <taxon>Rhodobacterales</taxon>
        <taxon>Roseobacteraceae</taxon>
        <taxon>Salipiger</taxon>
    </lineage>
</organism>
<sequence length="248" mass="27056">MPAPEINTVVPLYYLSKELGGPIVTVDEHATADGFEPVTSDTIVRQMDDGLGDLGGIDIWLMSTVEEAEAARAAFGGDAQSAKLRNGNGAVLKTRNASFEIRLEDRRRQERTAGMAEDRVFGSWTLDRGQMLTMQDLDEIAMEQATRGWAREVATMARHMGPAAVQQLQVDLETVPGAFVGFASCDIGTLREACDIAFENDAEAHSILSRCSQKYENATMMDDIEGYVLERLEPVICDKNEPEGPAGP</sequence>